<feature type="transmembrane region" description="Helical" evidence="1">
    <location>
        <begin position="263"/>
        <end position="283"/>
    </location>
</feature>
<feature type="transmembrane region" description="Helical" evidence="1">
    <location>
        <begin position="161"/>
        <end position="180"/>
    </location>
</feature>
<keyword evidence="1" id="KW-0812">Transmembrane</keyword>
<feature type="transmembrane region" description="Helical" evidence="1">
    <location>
        <begin position="596"/>
        <end position="614"/>
    </location>
</feature>
<feature type="transmembrane region" description="Helical" evidence="1">
    <location>
        <begin position="116"/>
        <end position="140"/>
    </location>
</feature>
<feature type="transmembrane region" description="Helical" evidence="1">
    <location>
        <begin position="70"/>
        <end position="91"/>
    </location>
</feature>
<feature type="transmembrane region" description="Helical" evidence="1">
    <location>
        <begin position="41"/>
        <end position="58"/>
    </location>
</feature>
<keyword evidence="1" id="KW-1133">Transmembrane helix</keyword>
<comment type="caution">
    <text evidence="2">The sequence shown here is derived from an EMBL/GenBank/DDBJ whole genome shotgun (WGS) entry which is preliminary data.</text>
</comment>
<evidence type="ECO:0000313" key="2">
    <source>
        <dbReference type="EMBL" id="NMF26647.1"/>
    </source>
</evidence>
<feature type="transmembrane region" description="Helical" evidence="1">
    <location>
        <begin position="544"/>
        <end position="564"/>
    </location>
</feature>
<sequence>MDKRIFNECLIKYLAMLAPMSLALCLTYQESGVIVVKPYDNARIICVVVLGIMLWKAMSRHYSVMVTPRTRLFEMLAALAVSMIFTIGQPISDSGVLVFSKIIFAQSVEYQITKSVSLLVLLIALIGNTVWIWTLISLLFGKLDEYSSGNVLGISCKSIDIPLVVLILLLCWMPYIVIWFPGAITSDQSNQLAQFFGYGDVPLTDRFPFFVGIVFSSLYKIGNCVDSSGITGIFLISLLQIFVSLFVCVTILRWIYILSQSRLIRVFSVAFFALFPLVPIYTISVGKDGLHAFLLALFCMQLFLFLESKQRSLPESKIYTPWAISIVALLVVLTRNNGIFLAVPSLLVLALITKKREIINIVGIILVASIVWMRVLVPSFGVANFGSREVLSIPAQIVGANLSAGQKIDGNTKSILENSYSASLKKVGASYVPDISDPSKGLLAVDEEDRSSTMSYCMAAFTVFREHPLTSIVAVFRTTMNMYPATPGTYWYEDCPYFCDPHDSFAAAGWCPSAKSLYEKDGSKLNTTFRNALYILHRSFPLSVLYTPGTYFILLVILYCYTFSKNRIRVGIVCSALPLVFLETVLFAAPCGSIRYALPLIFSLPFVLMLFEYAKNIEG</sequence>
<dbReference type="Pfam" id="PF19484">
    <property type="entry name" value="DUF6020"/>
    <property type="match status" value="1"/>
</dbReference>
<accession>A0A7X9TCD7</accession>
<feature type="transmembrane region" description="Helical" evidence="1">
    <location>
        <begin position="289"/>
        <end position="306"/>
    </location>
</feature>
<organism evidence="2 3">
    <name type="scientific">Parafannyhessea umbonata</name>
    <dbReference type="NCBI Taxonomy" id="604330"/>
    <lineage>
        <taxon>Bacteria</taxon>
        <taxon>Bacillati</taxon>
        <taxon>Actinomycetota</taxon>
        <taxon>Coriobacteriia</taxon>
        <taxon>Coriobacteriales</taxon>
        <taxon>Atopobiaceae</taxon>
        <taxon>Parafannyhessea</taxon>
    </lineage>
</organism>
<dbReference type="AlphaFoldDB" id="A0A7X9TCD7"/>
<feature type="transmembrane region" description="Helical" evidence="1">
    <location>
        <begin position="358"/>
        <end position="377"/>
    </location>
</feature>
<proteinExistence type="predicted"/>
<evidence type="ECO:0000313" key="3">
    <source>
        <dbReference type="Proteomes" id="UP000565613"/>
    </source>
</evidence>
<feature type="transmembrane region" description="Helical" evidence="1">
    <location>
        <begin position="327"/>
        <end position="352"/>
    </location>
</feature>
<evidence type="ECO:0000256" key="1">
    <source>
        <dbReference type="SAM" id="Phobius"/>
    </source>
</evidence>
<feature type="transmembrane region" description="Helical" evidence="1">
    <location>
        <begin position="233"/>
        <end position="256"/>
    </location>
</feature>
<evidence type="ECO:0008006" key="4">
    <source>
        <dbReference type="Google" id="ProtNLM"/>
    </source>
</evidence>
<protein>
    <recommendedName>
        <fullName evidence="4">Glycosyltransferase RgtA/B/C/D-like domain-containing protein</fullName>
    </recommendedName>
</protein>
<dbReference type="RefSeq" id="WP_170104682.1">
    <property type="nucleotide sequence ID" value="NZ_JABAGR010000010.1"/>
</dbReference>
<dbReference type="EMBL" id="JABAGR010000010">
    <property type="protein sequence ID" value="NMF26647.1"/>
    <property type="molecule type" value="Genomic_DNA"/>
</dbReference>
<dbReference type="InterPro" id="IPR046062">
    <property type="entry name" value="DUF6020"/>
</dbReference>
<feature type="transmembrane region" description="Helical" evidence="1">
    <location>
        <begin position="9"/>
        <end position="29"/>
    </location>
</feature>
<feature type="transmembrane region" description="Helical" evidence="1">
    <location>
        <begin position="570"/>
        <end position="589"/>
    </location>
</feature>
<dbReference type="Proteomes" id="UP000565613">
    <property type="component" value="Unassembled WGS sequence"/>
</dbReference>
<keyword evidence="1" id="KW-0472">Membrane</keyword>
<name>A0A7X9TCD7_9ACTN</name>
<gene>
    <name evidence="2" type="ORF">HF885_09455</name>
</gene>
<reference evidence="2 3" key="1">
    <citation type="submission" date="2020-04" db="EMBL/GenBank/DDBJ databases">
        <authorList>
            <person name="Hitch T.C.A."/>
            <person name="Wylensek D."/>
            <person name="Clavel T."/>
        </authorList>
    </citation>
    <scope>NUCLEOTIDE SEQUENCE [LARGE SCALE GENOMIC DNA]</scope>
    <source>
        <strain evidence="2 3">105184</strain>
    </source>
</reference>